<feature type="compositionally biased region" description="Low complexity" evidence="5">
    <location>
        <begin position="636"/>
        <end position="647"/>
    </location>
</feature>
<evidence type="ECO:0000256" key="2">
    <source>
        <dbReference type="ARBA" id="ARBA00043945"/>
    </source>
</evidence>
<evidence type="ECO:0000313" key="7">
    <source>
        <dbReference type="EMBL" id="NXI38238.1"/>
    </source>
</evidence>
<feature type="compositionally biased region" description="Polar residues" evidence="5">
    <location>
        <begin position="318"/>
        <end position="332"/>
    </location>
</feature>
<dbReference type="OrthoDB" id="5915976at2759"/>
<dbReference type="EMBL" id="VWZX01003224">
    <property type="protein sequence ID" value="NXI38238.1"/>
    <property type="molecule type" value="Genomic_DNA"/>
</dbReference>
<feature type="region of interest" description="Disordered" evidence="5">
    <location>
        <begin position="208"/>
        <end position="230"/>
    </location>
</feature>
<feature type="compositionally biased region" description="Low complexity" evidence="5">
    <location>
        <begin position="84"/>
        <end position="98"/>
    </location>
</feature>
<feature type="region of interest" description="Disordered" evidence="5">
    <location>
        <begin position="1"/>
        <end position="135"/>
    </location>
</feature>
<feature type="domain" description="PH" evidence="6">
    <location>
        <begin position="988"/>
        <end position="1112"/>
    </location>
</feature>
<feature type="region of interest" description="Disordered" evidence="5">
    <location>
        <begin position="630"/>
        <end position="672"/>
    </location>
</feature>
<organism evidence="7 8">
    <name type="scientific">Galbula dea</name>
    <dbReference type="NCBI Taxonomy" id="1109041"/>
    <lineage>
        <taxon>Eukaryota</taxon>
        <taxon>Metazoa</taxon>
        <taxon>Chordata</taxon>
        <taxon>Craniata</taxon>
        <taxon>Vertebrata</taxon>
        <taxon>Euteleostomi</taxon>
        <taxon>Archelosauria</taxon>
        <taxon>Archosauria</taxon>
        <taxon>Dinosauria</taxon>
        <taxon>Saurischia</taxon>
        <taxon>Theropoda</taxon>
        <taxon>Coelurosauria</taxon>
        <taxon>Aves</taxon>
        <taxon>Neognathae</taxon>
        <taxon>Neoaves</taxon>
        <taxon>Telluraves</taxon>
        <taxon>Coraciimorphae</taxon>
        <taxon>Piciformes</taxon>
        <taxon>Galbulidae</taxon>
        <taxon>Galbula</taxon>
    </lineage>
</organism>
<dbReference type="Pfam" id="PF00169">
    <property type="entry name" value="PH"/>
    <property type="match status" value="1"/>
</dbReference>
<dbReference type="GO" id="GO:0005826">
    <property type="term" value="C:actomyosin contractile ring"/>
    <property type="evidence" value="ECO:0007669"/>
    <property type="project" value="TreeGrafter"/>
</dbReference>
<feature type="region of interest" description="Disordered" evidence="5">
    <location>
        <begin position="436"/>
        <end position="517"/>
    </location>
</feature>
<feature type="compositionally biased region" description="Polar residues" evidence="5">
    <location>
        <begin position="378"/>
        <end position="390"/>
    </location>
</feature>
<evidence type="ECO:0000259" key="6">
    <source>
        <dbReference type="PROSITE" id="PS50003"/>
    </source>
</evidence>
<comment type="subcellular location">
    <subcellularLocation>
        <location evidence="2">Cell projection</location>
        <location evidence="2">Bleb</location>
    </subcellularLocation>
</comment>
<dbReference type="GO" id="GO:0000915">
    <property type="term" value="P:actomyosin contractile ring assembly"/>
    <property type="evidence" value="ECO:0007669"/>
    <property type="project" value="TreeGrafter"/>
</dbReference>
<feature type="compositionally biased region" description="Basic and acidic residues" evidence="5">
    <location>
        <begin position="333"/>
        <end position="349"/>
    </location>
</feature>
<dbReference type="AlphaFoldDB" id="A0A7K9SQR4"/>
<dbReference type="InterPro" id="IPR031970">
    <property type="entry name" value="Anillin_N"/>
</dbReference>
<comment type="function">
    <text evidence="3">Required for cytokinesis. Essential for the structural integrity of the cleavage furrow and for completion of cleavage furrow ingression. Plays a role in bleb assembly during metaphase and anaphase of mitosis. May play a significant role in podocyte cell migration.</text>
</comment>
<evidence type="ECO:0000256" key="4">
    <source>
        <dbReference type="ARBA" id="ARBA00071355"/>
    </source>
</evidence>
<dbReference type="SMART" id="SM00233">
    <property type="entry name" value="PH"/>
    <property type="match status" value="1"/>
</dbReference>
<dbReference type="Proteomes" id="UP000566440">
    <property type="component" value="Unassembled WGS sequence"/>
</dbReference>
<dbReference type="FunFam" id="2.30.29.30:FF:000111">
    <property type="entry name" value="anillin isoform X1"/>
    <property type="match status" value="1"/>
</dbReference>
<dbReference type="InterPro" id="IPR001849">
    <property type="entry name" value="PH_domain"/>
</dbReference>
<feature type="compositionally biased region" description="Low complexity" evidence="5">
    <location>
        <begin position="158"/>
        <end position="167"/>
    </location>
</feature>
<dbReference type="Gene3D" id="2.30.29.30">
    <property type="entry name" value="Pleckstrin-homology domain (PH domain)/Phosphotyrosine-binding domain (PTB)"/>
    <property type="match status" value="1"/>
</dbReference>
<proteinExistence type="predicted"/>
<dbReference type="InterPro" id="IPR011993">
    <property type="entry name" value="PH-like_dom_sf"/>
</dbReference>
<dbReference type="GO" id="GO:0000281">
    <property type="term" value="P:mitotic cytokinesis"/>
    <property type="evidence" value="ECO:0007669"/>
    <property type="project" value="TreeGrafter"/>
</dbReference>
<feature type="region of interest" description="Disordered" evidence="5">
    <location>
        <begin position="318"/>
        <end position="360"/>
    </location>
</feature>
<feature type="non-terminal residue" evidence="7">
    <location>
        <position position="1"/>
    </location>
</feature>
<comment type="caution">
    <text evidence="7">The sequence shown here is derived from an EMBL/GenBank/DDBJ whole genome shotgun (WGS) entry which is preliminary data.</text>
</comment>
<dbReference type="Pfam" id="PF16018">
    <property type="entry name" value="Anillin_N"/>
    <property type="match status" value="1"/>
</dbReference>
<dbReference type="Pfam" id="PF08174">
    <property type="entry name" value="Anillin"/>
    <property type="match status" value="1"/>
</dbReference>
<dbReference type="InterPro" id="IPR012966">
    <property type="entry name" value="AHD"/>
</dbReference>
<keyword evidence="1" id="KW-0175">Coiled coil</keyword>
<feature type="compositionally biased region" description="Polar residues" evidence="5">
    <location>
        <begin position="214"/>
        <end position="230"/>
    </location>
</feature>
<feature type="compositionally biased region" description="Basic and acidic residues" evidence="5">
    <location>
        <begin position="498"/>
        <end position="508"/>
    </location>
</feature>
<dbReference type="PANTHER" id="PTHR21538:SF27">
    <property type="entry name" value="ANILLIN"/>
    <property type="match status" value="1"/>
</dbReference>
<feature type="region of interest" description="Disordered" evidence="5">
    <location>
        <begin position="158"/>
        <end position="190"/>
    </location>
</feature>
<dbReference type="InterPro" id="IPR051364">
    <property type="entry name" value="Cytokinesis/Rho-signaling"/>
</dbReference>
<dbReference type="SUPFAM" id="SSF50729">
    <property type="entry name" value="PH domain-like"/>
    <property type="match status" value="1"/>
</dbReference>
<reference evidence="7 8" key="1">
    <citation type="submission" date="2019-09" db="EMBL/GenBank/DDBJ databases">
        <title>Bird 10,000 Genomes (B10K) Project - Family phase.</title>
        <authorList>
            <person name="Zhang G."/>
        </authorList>
    </citation>
    <scope>NUCLEOTIDE SEQUENCE [LARGE SCALE GENOMIC DNA]</scope>
    <source>
        <strain evidence="7">B10K-DU-001-62</strain>
        <tissue evidence="7">Muscle</tissue>
    </source>
</reference>
<feature type="region of interest" description="Disordered" evidence="5">
    <location>
        <begin position="371"/>
        <end position="390"/>
    </location>
</feature>
<dbReference type="PANTHER" id="PTHR21538">
    <property type="entry name" value="ANILLIN/RHOTEKIN RTKN"/>
    <property type="match status" value="1"/>
</dbReference>
<evidence type="ECO:0000256" key="1">
    <source>
        <dbReference type="ARBA" id="ARBA00023054"/>
    </source>
</evidence>
<dbReference type="CDD" id="cd01263">
    <property type="entry name" value="PH_anillin"/>
    <property type="match status" value="1"/>
</dbReference>
<keyword evidence="8" id="KW-1185">Reference proteome</keyword>
<dbReference type="InterPro" id="IPR037840">
    <property type="entry name" value="PH_Anillin"/>
</dbReference>
<gene>
    <name evidence="7" type="primary">Anln</name>
    <name evidence="7" type="ORF">GALDEA_R07018</name>
</gene>
<dbReference type="PROSITE" id="PS50003">
    <property type="entry name" value="PH_DOMAIN"/>
    <property type="match status" value="1"/>
</dbReference>
<evidence type="ECO:0000256" key="3">
    <source>
        <dbReference type="ARBA" id="ARBA00057106"/>
    </source>
</evidence>
<evidence type="ECO:0000256" key="5">
    <source>
        <dbReference type="SAM" id="MobiDB-lite"/>
    </source>
</evidence>
<feature type="non-terminal residue" evidence="7">
    <location>
        <position position="1128"/>
    </location>
</feature>
<name>A0A7K9SQR4_9PICI</name>
<accession>A0A7K9SQR4</accession>
<dbReference type="GO" id="GO:0031106">
    <property type="term" value="P:septin ring organization"/>
    <property type="evidence" value="ECO:0007669"/>
    <property type="project" value="TreeGrafter"/>
</dbReference>
<feature type="compositionally biased region" description="Basic and acidic residues" evidence="5">
    <location>
        <begin position="1"/>
        <end position="15"/>
    </location>
</feature>
<dbReference type="GO" id="GO:0032059">
    <property type="term" value="C:bleb"/>
    <property type="evidence" value="ECO:0007669"/>
    <property type="project" value="UniProtKB-SubCell"/>
</dbReference>
<evidence type="ECO:0000313" key="8">
    <source>
        <dbReference type="Proteomes" id="UP000566440"/>
    </source>
</evidence>
<sequence length="1128" mass="124720">QKLLERTRARRENLQKKMAKRPKTEVRAPTQTKRVREPLLETGNQAPLPGEEGKPGTKPSPQKRLCPDNMETQASPSENIEPVPSSSTSHHSPEMTSELHVAASNRALLIQPLEKGKTSTNPETPAALSVKTRMQKLAEQRRCWDSEGVSHLQSYVSESVPQSPVQSKDLFVSPPKQTSNALASDTPAGRRNRLANLAATIASWEDDLSHPSAKKNNAQEQPGTTCLSKLSTTSGASARINSSSVKQEAASCSQRLVEASINKPPNSKLESHLMLLLFALLSKQFLTQSSGVTVPYSKESAVQQLLTENPCSLQKTEKLTQTAKLTSPQPVQSREEPVKGTHVQREPKGKPTPPGGSGIKPFLERFEERVQERCARSPATNTPGCRTPVVTPNTKRIQERFLKQNENSSTASLVLQVKQERERELACLRGRFDRGNLWSADKSGTAKGKLPEAKMESQSQTSPKRCSSSDATAFGSTEDTAAGGMPAKSPSRVSSDAPKSEEPGKDSPLKNTEAKSPVKAMSVCNVEQFVEEAKDEMYEIKMSVDDEMNSSKVINEIFEVLKEDSPDIEKLKKEMSMSLEGESDEDEQEESLNVSSMSLLTPLVESVGPEIPVRINTTFFSPQAFVSPCKSTGEGSSISDTSLNSDSKFQRTKVPRAESGDSIGSMSDDRNLPYSIDAYRSQRFKETDRPSVKQIIVRREDVASKLEMKKNGPSDPVNVRKKMQELNNEINMQQTVIFQASQALNCCFDEEHGKGSQEEAEAERLLLLATEKRTALLEELNKLKSEGSYSKRNEAASTSAELAPSRGSVSISEMRLPLKADFVCGTAQKPEAANHYFVVILRSGAENMVATPLASTENSLNGDALTFTTTFALNNVSSDFEINLEVYSLVQRKEFTSTEKRKKANKSKAITPKRLLTSITSKKTLLTPAMASPGGPNAVRTTNFLLVGSHKLSLSSVGNAKFALDKVPFLSPLEGHIYLNIKCHVDSSVEEKGFLTMFEDVSGFGAWHRRWCVLLGNCVSYWTYPDDEKRKNPLGRINLANCTNHQIEPVNREFCARPNTFELITVRPQREDDRETLVSQCRDTLCVTKNWLSADTKEERNLWMQKLNQVLVDIRMWQPDACYKPIGK</sequence>
<feature type="compositionally biased region" description="Polar residues" evidence="5">
    <location>
        <begin position="456"/>
        <end position="479"/>
    </location>
</feature>
<protein>
    <recommendedName>
        <fullName evidence="4">Anillin</fullName>
    </recommendedName>
</protein>